<keyword evidence="3 6" id="KW-0812">Transmembrane</keyword>
<feature type="transmembrane region" description="Helical" evidence="6">
    <location>
        <begin position="241"/>
        <end position="262"/>
    </location>
</feature>
<reference evidence="7 8" key="1">
    <citation type="submission" date="2018-10" db="EMBL/GenBank/DDBJ databases">
        <title>Fifty Aureobasidium pullulans genomes reveal a recombining polyextremotolerant generalist.</title>
        <authorList>
            <person name="Gostincar C."/>
            <person name="Turk M."/>
            <person name="Zajc J."/>
            <person name="Gunde-Cimerman N."/>
        </authorList>
    </citation>
    <scope>NUCLEOTIDE SEQUENCE [LARGE SCALE GENOMIC DNA]</scope>
    <source>
        <strain evidence="7 8">EXF-11900</strain>
    </source>
</reference>
<keyword evidence="5 6" id="KW-0472">Membrane</keyword>
<feature type="transmembrane region" description="Helical" evidence="6">
    <location>
        <begin position="49"/>
        <end position="72"/>
    </location>
</feature>
<comment type="subcellular location">
    <subcellularLocation>
        <location evidence="1">Membrane</location>
        <topology evidence="1">Multi-pass membrane protein</topology>
    </subcellularLocation>
</comment>
<evidence type="ECO:0000313" key="7">
    <source>
        <dbReference type="EMBL" id="THV71032.1"/>
    </source>
</evidence>
<evidence type="ECO:0000256" key="4">
    <source>
        <dbReference type="ARBA" id="ARBA00022989"/>
    </source>
</evidence>
<gene>
    <name evidence="7" type="ORF">D6D28_04732</name>
</gene>
<dbReference type="Proteomes" id="UP000304951">
    <property type="component" value="Unassembled WGS sequence"/>
</dbReference>
<feature type="transmembrane region" description="Helical" evidence="6">
    <location>
        <begin position="326"/>
        <end position="352"/>
    </location>
</feature>
<dbReference type="Pfam" id="PF13520">
    <property type="entry name" value="AA_permease_2"/>
    <property type="match status" value="1"/>
</dbReference>
<dbReference type="PANTHER" id="PTHR45649:SF2">
    <property type="entry name" value="ACID PERMEASE, PUTATIVE-RELATED"/>
    <property type="match status" value="1"/>
</dbReference>
<protein>
    <submittedName>
        <fullName evidence="7">Amino acid transporter</fullName>
    </submittedName>
</protein>
<dbReference type="PIRSF" id="PIRSF006060">
    <property type="entry name" value="AA_transporter"/>
    <property type="match status" value="1"/>
</dbReference>
<proteinExistence type="predicted"/>
<dbReference type="InterPro" id="IPR002293">
    <property type="entry name" value="AA/rel_permease1"/>
</dbReference>
<feature type="transmembrane region" description="Helical" evidence="6">
    <location>
        <begin position="84"/>
        <end position="108"/>
    </location>
</feature>
<dbReference type="EMBL" id="QZAF01000169">
    <property type="protein sequence ID" value="THV71032.1"/>
    <property type="molecule type" value="Genomic_DNA"/>
</dbReference>
<comment type="caution">
    <text evidence="7">The sequence shown here is derived from an EMBL/GenBank/DDBJ whole genome shotgun (WGS) entry which is preliminary data.</text>
</comment>
<feature type="transmembrane region" description="Helical" evidence="6">
    <location>
        <begin position="283"/>
        <end position="306"/>
    </location>
</feature>
<feature type="transmembrane region" description="Helical" evidence="6">
    <location>
        <begin position="203"/>
        <end position="221"/>
    </location>
</feature>
<name>A0A4S8SJU0_AURPU</name>
<sequence>MKMYRGPFVAMQSVVNERNDEQVNSGTEADVRDMRRMGKQQELNRNFKGWGALFGFSLILGNAWVVCMVTSIFGLTNGGTAGTIWMFIVVACGMFCSTLSMAEMASIAPTAGDQYHWVSEFSPPKHQKYLSFLVGWMCVLGWQTAMSASAYTPALTIQGLIALSDETYTLPGWHAFLLTLAILFISIVINITMIRKLPMLEGLMIVIFFCSFGNILIVLWVKGEKSSAEDVFTKFSDNAGWGSVGLATLIGGLQGGFSSLMGSDSAAHLSEELKDASYYLPRSMVYTALANYTTGIVTIITLMFTLGGSAEELTSTRLGQPYIQVFYNATKSVTGASVITALIALLLIFTAINQVTTTSRQLYAFARDGGMPYSGFIGRVHPKWNLPINSLIVTLLFTFMIAFIIIGSSVPFNIITTLSSASLLTSYIICTGCMLWKRTCDKANLPKGRFDLGCCGRYINCAALLFQIVIFVVLFFPSMPHPTASSMNWTILIYGVTFTGSTIYYFLTARHQYLGPVEHIEKD</sequence>
<feature type="transmembrane region" description="Helical" evidence="6">
    <location>
        <begin position="489"/>
        <end position="507"/>
    </location>
</feature>
<feature type="transmembrane region" description="Helical" evidence="6">
    <location>
        <begin position="386"/>
        <end position="406"/>
    </location>
</feature>
<evidence type="ECO:0000256" key="1">
    <source>
        <dbReference type="ARBA" id="ARBA00004141"/>
    </source>
</evidence>
<feature type="transmembrane region" description="Helical" evidence="6">
    <location>
        <begin position="457"/>
        <end position="477"/>
    </location>
</feature>
<keyword evidence="2" id="KW-0813">Transport</keyword>
<feature type="transmembrane region" description="Helical" evidence="6">
    <location>
        <begin position="129"/>
        <end position="152"/>
    </location>
</feature>
<feature type="transmembrane region" description="Helical" evidence="6">
    <location>
        <begin position="412"/>
        <end position="436"/>
    </location>
</feature>
<dbReference type="PANTHER" id="PTHR45649">
    <property type="entry name" value="AMINO-ACID PERMEASE BAT1"/>
    <property type="match status" value="1"/>
</dbReference>
<accession>A0A4S8SJU0</accession>
<organism evidence="7 8">
    <name type="scientific">Aureobasidium pullulans</name>
    <name type="common">Black yeast</name>
    <name type="synonym">Pullularia pullulans</name>
    <dbReference type="NCBI Taxonomy" id="5580"/>
    <lineage>
        <taxon>Eukaryota</taxon>
        <taxon>Fungi</taxon>
        <taxon>Dikarya</taxon>
        <taxon>Ascomycota</taxon>
        <taxon>Pezizomycotina</taxon>
        <taxon>Dothideomycetes</taxon>
        <taxon>Dothideomycetidae</taxon>
        <taxon>Dothideales</taxon>
        <taxon>Saccotheciaceae</taxon>
        <taxon>Aureobasidium</taxon>
    </lineage>
</organism>
<evidence type="ECO:0000256" key="2">
    <source>
        <dbReference type="ARBA" id="ARBA00022448"/>
    </source>
</evidence>
<evidence type="ECO:0000256" key="6">
    <source>
        <dbReference type="SAM" id="Phobius"/>
    </source>
</evidence>
<dbReference type="GO" id="GO:0016020">
    <property type="term" value="C:membrane"/>
    <property type="evidence" value="ECO:0007669"/>
    <property type="project" value="UniProtKB-SubCell"/>
</dbReference>
<evidence type="ECO:0000256" key="5">
    <source>
        <dbReference type="ARBA" id="ARBA00023136"/>
    </source>
</evidence>
<dbReference type="AlphaFoldDB" id="A0A4S8SJU0"/>
<evidence type="ECO:0000313" key="8">
    <source>
        <dbReference type="Proteomes" id="UP000304951"/>
    </source>
</evidence>
<dbReference type="GO" id="GO:0022857">
    <property type="term" value="F:transmembrane transporter activity"/>
    <property type="evidence" value="ECO:0007669"/>
    <property type="project" value="InterPro"/>
</dbReference>
<feature type="transmembrane region" description="Helical" evidence="6">
    <location>
        <begin position="172"/>
        <end position="191"/>
    </location>
</feature>
<dbReference type="Gene3D" id="1.20.1740.10">
    <property type="entry name" value="Amino acid/polyamine transporter I"/>
    <property type="match status" value="1"/>
</dbReference>
<keyword evidence="4 6" id="KW-1133">Transmembrane helix</keyword>
<evidence type="ECO:0000256" key="3">
    <source>
        <dbReference type="ARBA" id="ARBA00022692"/>
    </source>
</evidence>